<evidence type="ECO:0000259" key="1">
    <source>
        <dbReference type="Pfam" id="PF01656"/>
    </source>
</evidence>
<proteinExistence type="predicted"/>
<accession>A0A1C6K0A3</accession>
<name>A0A1C6K0A3_9FIRM</name>
<organism evidence="2">
    <name type="scientific">uncultured Anaerotruncus sp</name>
    <dbReference type="NCBI Taxonomy" id="905011"/>
    <lineage>
        <taxon>Bacteria</taxon>
        <taxon>Bacillati</taxon>
        <taxon>Bacillota</taxon>
        <taxon>Clostridia</taxon>
        <taxon>Eubacteriales</taxon>
        <taxon>Oscillospiraceae</taxon>
        <taxon>Anaerotruncus</taxon>
        <taxon>environmental samples</taxon>
    </lineage>
</organism>
<protein>
    <submittedName>
        <fullName evidence="2">Septum formation inhibitor-activating ATPase</fullName>
    </submittedName>
</protein>
<dbReference type="Pfam" id="PF01656">
    <property type="entry name" value="CbiA"/>
    <property type="match status" value="1"/>
</dbReference>
<sequence>MTVITGHYGSGKTNFAVNMALQLAQAGQQVTVVDLDIVNPYFRTSDFRDLFFKKGVDIIAPMYAGTNLDIPAITAEVQSVFAKKEGYTIFDVGGDDAGAAALGRYRQEFLNCGAAHWYVCNCYRYLTRQPEEALAVLREIEATSRLPATGIINASNLSYDTTAEDILNAQPFAEQLAQLSQLPLVTTLVERALYPQLSALIERITPVDIYVGPVWQRRDMEE</sequence>
<dbReference type="SUPFAM" id="SSF52540">
    <property type="entry name" value="P-loop containing nucleoside triphosphate hydrolases"/>
    <property type="match status" value="1"/>
</dbReference>
<gene>
    <name evidence="2" type="ORF">SAMEA3545359_02487</name>
</gene>
<dbReference type="AlphaFoldDB" id="A0A1C6K0A3"/>
<reference evidence="2" key="1">
    <citation type="submission" date="2015-09" db="EMBL/GenBank/DDBJ databases">
        <authorList>
            <consortium name="Pathogen Informatics"/>
        </authorList>
    </citation>
    <scope>NUCLEOTIDE SEQUENCE</scope>
    <source>
        <strain evidence="2">2789STDY5834896</strain>
    </source>
</reference>
<dbReference type="InterPro" id="IPR027417">
    <property type="entry name" value="P-loop_NTPase"/>
</dbReference>
<dbReference type="InterPro" id="IPR002586">
    <property type="entry name" value="CobQ/CobB/MinD/ParA_Nub-bd_dom"/>
</dbReference>
<feature type="domain" description="CobQ/CobB/MinD/ParA nucleotide binding" evidence="1">
    <location>
        <begin position="4"/>
        <end position="40"/>
    </location>
</feature>
<evidence type="ECO:0000313" key="2">
    <source>
        <dbReference type="EMBL" id="SCJ87683.1"/>
    </source>
</evidence>
<dbReference type="EMBL" id="FMHG01000002">
    <property type="protein sequence ID" value="SCJ87683.1"/>
    <property type="molecule type" value="Genomic_DNA"/>
</dbReference>
<dbReference type="Gene3D" id="3.40.50.300">
    <property type="entry name" value="P-loop containing nucleotide triphosphate hydrolases"/>
    <property type="match status" value="1"/>
</dbReference>